<dbReference type="GO" id="GO:0005319">
    <property type="term" value="F:lipid transporter activity"/>
    <property type="evidence" value="ECO:0007669"/>
    <property type="project" value="TreeGrafter"/>
</dbReference>
<dbReference type="InterPro" id="IPR003593">
    <property type="entry name" value="AAA+_ATPase"/>
</dbReference>
<evidence type="ECO:0000256" key="11">
    <source>
        <dbReference type="SAM" id="Phobius"/>
    </source>
</evidence>
<keyword evidence="7" id="KW-0067">ATP-binding</keyword>
<keyword evidence="6" id="KW-0547">Nucleotide-binding</keyword>
<dbReference type="PANTHER" id="PTHR19229">
    <property type="entry name" value="ATP-BINDING CASSETTE TRANSPORTER SUBFAMILY A ABCA"/>
    <property type="match status" value="1"/>
</dbReference>
<gene>
    <name evidence="13" type="ORF">HYH02_015468</name>
</gene>
<dbReference type="InterPro" id="IPR003439">
    <property type="entry name" value="ABC_transporter-like_ATP-bd"/>
</dbReference>
<keyword evidence="9 11" id="KW-0472">Membrane</keyword>
<evidence type="ECO:0000313" key="13">
    <source>
        <dbReference type="EMBL" id="KAG2422265.1"/>
    </source>
</evidence>
<evidence type="ECO:0000256" key="10">
    <source>
        <dbReference type="SAM" id="MobiDB-lite"/>
    </source>
</evidence>
<dbReference type="PROSITE" id="PS50893">
    <property type="entry name" value="ABC_TRANSPORTER_2"/>
    <property type="match status" value="1"/>
</dbReference>
<dbReference type="PANTHER" id="PTHR19229:SF36">
    <property type="entry name" value="ATP-BINDING CASSETTE SUB-FAMILY A MEMBER 2"/>
    <property type="match status" value="1"/>
</dbReference>
<reference evidence="13" key="1">
    <citation type="journal article" date="2020" name="bioRxiv">
        <title>Comparative genomics of Chlamydomonas.</title>
        <authorList>
            <person name="Craig R.J."/>
            <person name="Hasan A.R."/>
            <person name="Ness R.W."/>
            <person name="Keightley P.D."/>
        </authorList>
    </citation>
    <scope>NUCLEOTIDE SEQUENCE</scope>
    <source>
        <strain evidence="13">CCAP 11/173</strain>
    </source>
</reference>
<feature type="compositionally biased region" description="Low complexity" evidence="10">
    <location>
        <begin position="934"/>
        <end position="944"/>
    </location>
</feature>
<proteinExistence type="inferred from homology"/>
<keyword evidence="5" id="KW-0677">Repeat</keyword>
<dbReference type="InterPro" id="IPR013525">
    <property type="entry name" value="ABC2_TM"/>
</dbReference>
<feature type="transmembrane region" description="Helical" evidence="11">
    <location>
        <begin position="806"/>
        <end position="826"/>
    </location>
</feature>
<dbReference type="GO" id="GO:0016887">
    <property type="term" value="F:ATP hydrolysis activity"/>
    <property type="evidence" value="ECO:0007669"/>
    <property type="project" value="InterPro"/>
</dbReference>
<keyword evidence="14" id="KW-1185">Reference proteome</keyword>
<evidence type="ECO:0000256" key="7">
    <source>
        <dbReference type="ARBA" id="ARBA00022840"/>
    </source>
</evidence>
<evidence type="ECO:0000313" key="14">
    <source>
        <dbReference type="Proteomes" id="UP000613740"/>
    </source>
</evidence>
<dbReference type="SMART" id="SM00382">
    <property type="entry name" value="AAA"/>
    <property type="match status" value="1"/>
</dbReference>
<feature type="region of interest" description="Disordered" evidence="10">
    <location>
        <begin position="495"/>
        <end position="524"/>
    </location>
</feature>
<feature type="region of interest" description="Disordered" evidence="10">
    <location>
        <begin position="914"/>
        <end position="1045"/>
    </location>
</feature>
<feature type="transmembrane region" description="Helical" evidence="11">
    <location>
        <begin position="763"/>
        <end position="786"/>
    </location>
</feature>
<dbReference type="SUPFAM" id="SSF52540">
    <property type="entry name" value="P-loop containing nucleoside triphosphate hydrolases"/>
    <property type="match status" value="1"/>
</dbReference>
<dbReference type="InterPro" id="IPR026082">
    <property type="entry name" value="ABCA"/>
</dbReference>
<feature type="transmembrane region" description="Helical" evidence="11">
    <location>
        <begin position="838"/>
        <end position="858"/>
    </location>
</feature>
<evidence type="ECO:0000256" key="8">
    <source>
        <dbReference type="ARBA" id="ARBA00022989"/>
    </source>
</evidence>
<evidence type="ECO:0000256" key="3">
    <source>
        <dbReference type="ARBA" id="ARBA00022448"/>
    </source>
</evidence>
<dbReference type="OrthoDB" id="547843at2759"/>
<keyword evidence="3" id="KW-0813">Transport</keyword>
<dbReference type="EMBL" id="JAEHOD010000251">
    <property type="protein sequence ID" value="KAG2422265.1"/>
    <property type="molecule type" value="Genomic_DNA"/>
</dbReference>
<feature type="region of interest" description="Disordered" evidence="10">
    <location>
        <begin position="20"/>
        <end position="47"/>
    </location>
</feature>
<comment type="subcellular location">
    <subcellularLocation>
        <location evidence="1">Membrane</location>
        <topology evidence="1">Multi-pass membrane protein</topology>
    </subcellularLocation>
</comment>
<feature type="non-terminal residue" evidence="13">
    <location>
        <position position="1614"/>
    </location>
</feature>
<protein>
    <recommendedName>
        <fullName evidence="12">ABC transporter domain-containing protein</fullName>
    </recommendedName>
</protein>
<feature type="compositionally biased region" description="Low complexity" evidence="10">
    <location>
        <begin position="505"/>
        <end position="520"/>
    </location>
</feature>
<evidence type="ECO:0000256" key="9">
    <source>
        <dbReference type="ARBA" id="ARBA00023136"/>
    </source>
</evidence>
<dbReference type="Pfam" id="PF00005">
    <property type="entry name" value="ABC_tran"/>
    <property type="match status" value="1"/>
</dbReference>
<dbReference type="InterPro" id="IPR027417">
    <property type="entry name" value="P-loop_NTPase"/>
</dbReference>
<evidence type="ECO:0000256" key="1">
    <source>
        <dbReference type="ARBA" id="ARBA00004141"/>
    </source>
</evidence>
<feature type="compositionally biased region" description="Basic and acidic residues" evidence="10">
    <location>
        <begin position="1010"/>
        <end position="1027"/>
    </location>
</feature>
<dbReference type="Pfam" id="PF12698">
    <property type="entry name" value="ABC2_membrane_3"/>
    <property type="match status" value="1"/>
</dbReference>
<feature type="region of interest" description="Disordered" evidence="10">
    <location>
        <begin position="1435"/>
        <end position="1477"/>
    </location>
</feature>
<keyword evidence="8 11" id="KW-1133">Transmembrane helix</keyword>
<sequence>DAGVGGRILRDLLEVQQRLRRANRSGSSRNNNTSSSGTGGSSSGAALSATGSGNPLLQILAGAALLGGAGNGSSAGAAATAATAGGGASFTEIDLCDPTVDVAALFARSSGGSSSSSSSNRNGSSNSSSTGALPAAARVLDQAQLAAAAAALAEVLSDYDLLLGTPTDATYTNLLEPALIVGSPVFGGGTVGGGGGSSSSVRGGGSGGGGGAQGILSGGGGGGGQGGFMTEPAKALPLYHLSRNCSALGPTDRLVLGQLGCGLSRGLGLPPLRCATWGPQWEAQASAIEMELLCGWGGRIAGCSSGSGSTSSSSSSSDATAHAVANSSSASWLPGVSAGGRRMLLLHLLHSRQQQQQQQQQQPSALVVAAPADGDFDETGAGSSSDNGSSRTGEIGSSAARVQPPAVAEAASVARLFLATAADMLTATGVEGGGGESGVAGATGVVAYAGWGANGGDSQPLVWRGSDASETGAPAARGELASRRSRLLLQQQAGLPLSPDNSKNQQQQQQAATEAGAVPAGAGGDPLRIVQYPSGVYDWGDTRLPAGAAVAHGGGGGGGGAGRGGALDLRLWVNNSDVMASIAPHVQRWPAAINAAANAWMAAAAEAAAAAAATGSANATAAATRPWVLRLSGIKGFPTRGAPLRLDLASLMGPLFFMWTLQLLLPTYVHALVSERERGASLLMRQQGLAPGAAAAAAALWFGLVYGAFMAVFVGFGAAVRLNVFIKTGVGVQLVFYWLWGCCMVAWAFWFAAVWGSAAAGTLAATATVVLTGLVANMVVAQFVAAGPGWLAALLQVFPSFALYRGLWEMSAYAFLAAANGGAGLTWSRLRDPGCGMLLVWALLAGLTVWCGLCAAYYHQVFGPDDYGVRRHPLFFLGARLGPDEPRGWDWFGPAAAAARWRAWWNGVQERWSKMQQQQHLQQRTGAGSSALPEPAARASLSGAAPGGAGALAPAGPGELAERDTEAQGDGSTFTTNNSGASGAVRKPPASPPPAAGSAGVETGVAEQQRGGKDAAAEGEGEGRPEAGEGEAEEEEEQDVQEERRRVERLWAAMSAAPAAGAGAAAGAARGASTGAGTPGAGVGTGLGLRLPREGLLGAAAHEGGGGGGGGGGCETPPALLLRNVSKVFPGRGGLASAPHVAVCGLSLAVGRREALGLLGPNGAGKTTTLRIMQGMLEPSGGSVHVCGLDLAAAPEAVARRVGICPQHDVLWPSLTGREHVRLFGRIKGLRGGGLEAAVSSALAEAGLGGADVADRAAGGYSGGMQRRLSVVCALVGSPSVLYLDEPSTGLDPASRRLLWQAVLRARARCAVVLTTHSMEEAEALCDRLGVVVGGRVRALGSPQQLLDRYSSYLLLSLTVAPGLVCPEERRAADEAAADFVRSRISPQAKQVYCLNGCHRYEVPRRGGGGGSRGGGDGGSGTSLAGLFATMSRATAEGRAGSSDGWSSGGGSSRGLPAAAGSAGGGGGDGGAPADGADAEVISAGVEHTGASDGGAAALGPGPLGSQGSSPSVSSGGERLGAEETARAQGGACSNDVASAAEGGGSSSSSSSSSTGHQSQRVRGNAGAGPGAGPGAGGLALAVVDWAVSSATMESVFVRIARRAGAVVEAAAGP</sequence>
<feature type="compositionally biased region" description="Polar residues" evidence="10">
    <location>
        <begin position="381"/>
        <end position="392"/>
    </location>
</feature>
<dbReference type="GO" id="GO:0016020">
    <property type="term" value="C:membrane"/>
    <property type="evidence" value="ECO:0007669"/>
    <property type="project" value="UniProtKB-SubCell"/>
</dbReference>
<name>A0A835SKE1_9CHLO</name>
<dbReference type="Proteomes" id="UP000613740">
    <property type="component" value="Unassembled WGS sequence"/>
</dbReference>
<feature type="compositionally biased region" description="Low complexity" evidence="10">
    <location>
        <begin position="1494"/>
        <end position="1517"/>
    </location>
</feature>
<organism evidence="13 14">
    <name type="scientific">Chlamydomonas schloesseri</name>
    <dbReference type="NCBI Taxonomy" id="2026947"/>
    <lineage>
        <taxon>Eukaryota</taxon>
        <taxon>Viridiplantae</taxon>
        <taxon>Chlorophyta</taxon>
        <taxon>core chlorophytes</taxon>
        <taxon>Chlorophyceae</taxon>
        <taxon>CS clade</taxon>
        <taxon>Chlamydomonadales</taxon>
        <taxon>Chlamydomonadaceae</taxon>
        <taxon>Chlamydomonas</taxon>
    </lineage>
</organism>
<feature type="region of interest" description="Disordered" evidence="10">
    <location>
        <begin position="1406"/>
        <end position="1425"/>
    </location>
</feature>
<dbReference type="PROSITE" id="PS00211">
    <property type="entry name" value="ABC_TRANSPORTER_1"/>
    <property type="match status" value="1"/>
</dbReference>
<feature type="transmembrane region" description="Helical" evidence="11">
    <location>
        <begin position="736"/>
        <end position="756"/>
    </location>
</feature>
<dbReference type="InterPro" id="IPR017871">
    <property type="entry name" value="ABC_transporter-like_CS"/>
</dbReference>
<feature type="transmembrane region" description="Helical" evidence="11">
    <location>
        <begin position="694"/>
        <end position="716"/>
    </location>
</feature>
<feature type="compositionally biased region" description="Gly residues" evidence="10">
    <location>
        <begin position="1566"/>
        <end position="1575"/>
    </location>
</feature>
<keyword evidence="4 11" id="KW-0812">Transmembrane</keyword>
<feature type="region of interest" description="Disordered" evidence="10">
    <location>
        <begin position="373"/>
        <end position="403"/>
    </location>
</feature>
<evidence type="ECO:0000256" key="6">
    <source>
        <dbReference type="ARBA" id="ARBA00022741"/>
    </source>
</evidence>
<feature type="region of interest" description="Disordered" evidence="10">
    <location>
        <begin position="110"/>
        <end position="131"/>
    </location>
</feature>
<dbReference type="CDD" id="cd03263">
    <property type="entry name" value="ABC_subfamily_A"/>
    <property type="match status" value="1"/>
</dbReference>
<feature type="compositionally biased region" description="Gly residues" evidence="10">
    <location>
        <begin position="1462"/>
        <end position="1473"/>
    </location>
</feature>
<comment type="caution">
    <text evidence="13">The sequence shown here is derived from an EMBL/GenBank/DDBJ whole genome shotgun (WGS) entry which is preliminary data.</text>
</comment>
<feature type="domain" description="ABC transporter" evidence="12">
    <location>
        <begin position="1120"/>
        <end position="1359"/>
    </location>
</feature>
<feature type="compositionally biased region" description="Low complexity" evidence="10">
    <location>
        <begin position="24"/>
        <end position="36"/>
    </location>
</feature>
<evidence type="ECO:0000256" key="4">
    <source>
        <dbReference type="ARBA" id="ARBA00022692"/>
    </source>
</evidence>
<evidence type="ECO:0000256" key="2">
    <source>
        <dbReference type="ARBA" id="ARBA00008526"/>
    </source>
</evidence>
<feature type="region of interest" description="Disordered" evidence="10">
    <location>
        <begin position="192"/>
        <end position="216"/>
    </location>
</feature>
<evidence type="ECO:0000259" key="12">
    <source>
        <dbReference type="PROSITE" id="PS50893"/>
    </source>
</evidence>
<feature type="transmembrane region" description="Helical" evidence="11">
    <location>
        <begin position="651"/>
        <end position="673"/>
    </location>
</feature>
<dbReference type="Gene3D" id="3.40.50.300">
    <property type="entry name" value="P-loop containing nucleotide triphosphate hydrolases"/>
    <property type="match status" value="1"/>
</dbReference>
<dbReference type="FunFam" id="3.40.50.300:FF:000335">
    <property type="entry name" value="ATP binding cassette subfamily A member 5"/>
    <property type="match status" value="1"/>
</dbReference>
<comment type="similarity">
    <text evidence="2">Belongs to the ABC transporter superfamily. ABCA family. CPR flippase (TC 3.A.1.211) subfamily.</text>
</comment>
<dbReference type="GO" id="GO:0140359">
    <property type="term" value="F:ABC-type transporter activity"/>
    <property type="evidence" value="ECO:0007669"/>
    <property type="project" value="InterPro"/>
</dbReference>
<accession>A0A835SKE1</accession>
<dbReference type="GO" id="GO:0005524">
    <property type="term" value="F:ATP binding"/>
    <property type="evidence" value="ECO:0007669"/>
    <property type="project" value="UniProtKB-KW"/>
</dbReference>
<feature type="compositionally biased region" description="Gly residues" evidence="10">
    <location>
        <begin position="1406"/>
        <end position="1421"/>
    </location>
</feature>
<evidence type="ECO:0000256" key="5">
    <source>
        <dbReference type="ARBA" id="ARBA00022737"/>
    </source>
</evidence>
<feature type="compositionally biased region" description="Acidic residues" evidence="10">
    <location>
        <begin position="1028"/>
        <end position="1040"/>
    </location>
</feature>
<feature type="compositionally biased region" description="Polar residues" evidence="10">
    <location>
        <begin position="970"/>
        <end position="981"/>
    </location>
</feature>
<feature type="compositionally biased region" description="Polar residues" evidence="10">
    <location>
        <begin position="914"/>
        <end position="928"/>
    </location>
</feature>
<feature type="region of interest" description="Disordered" evidence="10">
    <location>
        <begin position="1489"/>
        <end position="1575"/>
    </location>
</feature>